<name>A0ABS2FGW3_9CLOT</name>
<evidence type="ECO:0000313" key="2">
    <source>
        <dbReference type="EMBL" id="MBM6819694.1"/>
    </source>
</evidence>
<evidence type="ECO:0000256" key="1">
    <source>
        <dbReference type="SAM" id="Phobius"/>
    </source>
</evidence>
<evidence type="ECO:0008006" key="4">
    <source>
        <dbReference type="Google" id="ProtNLM"/>
    </source>
</evidence>
<keyword evidence="1" id="KW-0812">Transmembrane</keyword>
<gene>
    <name evidence="2" type="ORF">H6A19_10155</name>
</gene>
<dbReference type="EMBL" id="JACJLL010000058">
    <property type="protein sequence ID" value="MBM6819694.1"/>
    <property type="molecule type" value="Genomic_DNA"/>
</dbReference>
<keyword evidence="3" id="KW-1185">Reference proteome</keyword>
<protein>
    <recommendedName>
        <fullName evidence="4">Transmembrane protein</fullName>
    </recommendedName>
</protein>
<keyword evidence="1" id="KW-0472">Membrane</keyword>
<organism evidence="2 3">
    <name type="scientific">Clostridium saudiense</name>
    <dbReference type="NCBI Taxonomy" id="1414720"/>
    <lineage>
        <taxon>Bacteria</taxon>
        <taxon>Bacillati</taxon>
        <taxon>Bacillota</taxon>
        <taxon>Clostridia</taxon>
        <taxon>Eubacteriales</taxon>
        <taxon>Clostridiaceae</taxon>
        <taxon>Clostridium</taxon>
    </lineage>
</organism>
<reference evidence="2 3" key="1">
    <citation type="journal article" date="2021" name="Sci. Rep.">
        <title>The distribution of antibiotic resistance genes in chicken gut microbiota commensals.</title>
        <authorList>
            <person name="Juricova H."/>
            <person name="Matiasovicova J."/>
            <person name="Kubasova T."/>
            <person name="Cejkova D."/>
            <person name="Rychlik I."/>
        </authorList>
    </citation>
    <scope>NUCLEOTIDE SEQUENCE [LARGE SCALE GENOMIC DNA]</scope>
    <source>
        <strain evidence="2 3">An435</strain>
    </source>
</reference>
<accession>A0ABS2FGW3</accession>
<dbReference type="Proteomes" id="UP000767334">
    <property type="component" value="Unassembled WGS sequence"/>
</dbReference>
<comment type="caution">
    <text evidence="2">The sequence shown here is derived from an EMBL/GenBank/DDBJ whole genome shotgun (WGS) entry which is preliminary data.</text>
</comment>
<keyword evidence="1" id="KW-1133">Transmembrane helix</keyword>
<feature type="transmembrane region" description="Helical" evidence="1">
    <location>
        <begin position="16"/>
        <end position="36"/>
    </location>
</feature>
<proteinExistence type="predicted"/>
<dbReference type="RefSeq" id="WP_195514891.1">
    <property type="nucleotide sequence ID" value="NZ_JACJLL010000058.1"/>
</dbReference>
<feature type="transmembrane region" description="Helical" evidence="1">
    <location>
        <begin position="42"/>
        <end position="58"/>
    </location>
</feature>
<evidence type="ECO:0000313" key="3">
    <source>
        <dbReference type="Proteomes" id="UP000767334"/>
    </source>
</evidence>
<sequence length="195" mass="23184">MKIEKALKKQKRYNKLFIIFMFFLAIFLPIITYLAYIKTFTIIAFLLLIEILIFIAIIRKVNACTLKFICANNKLKFRSGLFSSYTYIQCDRISIIHTNKSNEDMEIIIVTKGKVKNQKMKLINKEFMKKYEEAAVEYRRLKRINEDVVFYFQVIKYGELKKYIFLDNIYRNCVNATYTASAIDNIKIARSQKEI</sequence>